<accession>A0AA48HAU6</accession>
<evidence type="ECO:0000256" key="9">
    <source>
        <dbReference type="SAM" id="SignalP"/>
    </source>
</evidence>
<dbReference type="InterPro" id="IPR023058">
    <property type="entry name" value="PPIase_PpiC_CS"/>
</dbReference>
<name>A0AA48HAU6_9RHOB</name>
<evidence type="ECO:0000256" key="6">
    <source>
        <dbReference type="ARBA" id="ARBA00030642"/>
    </source>
</evidence>
<dbReference type="SUPFAM" id="SSF54534">
    <property type="entry name" value="FKBP-like"/>
    <property type="match status" value="1"/>
</dbReference>
<reference evidence="11 12" key="1">
    <citation type="submission" date="2023-01" db="EMBL/GenBank/DDBJ databases">
        <title>Complete genome sequence of Roseicyclus marinus strain Dej080120_10.</title>
        <authorList>
            <person name="Ueki S."/>
            <person name="Maruyama F."/>
        </authorList>
    </citation>
    <scope>NUCLEOTIDE SEQUENCE [LARGE SCALE GENOMIC DNA]</scope>
    <source>
        <strain evidence="11 12">Dej080120_10</strain>
    </source>
</reference>
<dbReference type="SUPFAM" id="SSF109998">
    <property type="entry name" value="Triger factor/SurA peptide-binding domain-like"/>
    <property type="match status" value="1"/>
</dbReference>
<dbReference type="InterPro" id="IPR000297">
    <property type="entry name" value="PPIase_PpiC"/>
</dbReference>
<dbReference type="Proteomes" id="UP001337723">
    <property type="component" value="Chromosome"/>
</dbReference>
<keyword evidence="8 11" id="KW-0413">Isomerase</keyword>
<comment type="similarity">
    <text evidence="2">Belongs to the PpiC/parvulin rotamase family.</text>
</comment>
<proteinExistence type="inferred from homology"/>
<evidence type="ECO:0000256" key="7">
    <source>
        <dbReference type="ARBA" id="ARBA00031484"/>
    </source>
</evidence>
<dbReference type="KEGG" id="rmai:MACH21_31840"/>
<dbReference type="EC" id="5.2.1.8" evidence="3"/>
<evidence type="ECO:0000256" key="1">
    <source>
        <dbReference type="ARBA" id="ARBA00000971"/>
    </source>
</evidence>
<dbReference type="EMBL" id="AP027266">
    <property type="protein sequence ID" value="BDW87007.1"/>
    <property type="molecule type" value="Genomic_DNA"/>
</dbReference>
<gene>
    <name evidence="11" type="primary">surA</name>
    <name evidence="11" type="ORF">MACH21_31840</name>
</gene>
<dbReference type="GO" id="GO:0003755">
    <property type="term" value="F:peptidyl-prolyl cis-trans isomerase activity"/>
    <property type="evidence" value="ECO:0007669"/>
    <property type="project" value="UniProtKB-KW"/>
</dbReference>
<dbReference type="InterPro" id="IPR050245">
    <property type="entry name" value="PrsA_foldase"/>
</dbReference>
<sequence>MKKFLATAALSALVALPVGAQDAPTADTVLATVNGTDITLGHLIAMQQMLPPQYQELPDNVLFDGLLEQLVQQQILADVADDEMTARMELGLANERRAFLAAMLLDQIGMADLPEEEVQAEYDAQYGSAGSVTEFNASHILVETEEEAQALIAELGEGADFAELAQERSIGPSGPNGGQLGWFTAGMMVPTFEEAVFALSVGEVSAPVETQFGWHVILLNDTRDQAPPALEEVRAELEDGLRRARVDAAITELSEAAAVERPELDIDPSVIRNLDLITN</sequence>
<keyword evidence="9" id="KW-0732">Signal</keyword>
<dbReference type="Pfam" id="PF13616">
    <property type="entry name" value="Rotamase_3"/>
    <property type="match status" value="1"/>
</dbReference>
<evidence type="ECO:0000256" key="3">
    <source>
        <dbReference type="ARBA" id="ARBA00013194"/>
    </source>
</evidence>
<evidence type="ECO:0000256" key="8">
    <source>
        <dbReference type="PROSITE-ProRule" id="PRU00278"/>
    </source>
</evidence>
<dbReference type="Gene3D" id="3.10.50.40">
    <property type="match status" value="1"/>
</dbReference>
<evidence type="ECO:0000256" key="4">
    <source>
        <dbReference type="ARBA" id="ARBA00018370"/>
    </source>
</evidence>
<feature type="domain" description="PpiC" evidence="10">
    <location>
        <begin position="132"/>
        <end position="221"/>
    </location>
</feature>
<dbReference type="PANTHER" id="PTHR47245">
    <property type="entry name" value="PEPTIDYLPROLYL ISOMERASE"/>
    <property type="match status" value="1"/>
</dbReference>
<dbReference type="InterPro" id="IPR027304">
    <property type="entry name" value="Trigger_fact/SurA_dom_sf"/>
</dbReference>
<keyword evidence="5 8" id="KW-0697">Rotamase</keyword>
<comment type="catalytic activity">
    <reaction evidence="1">
        <text>[protein]-peptidylproline (omega=180) = [protein]-peptidylproline (omega=0)</text>
        <dbReference type="Rhea" id="RHEA:16237"/>
        <dbReference type="Rhea" id="RHEA-COMP:10747"/>
        <dbReference type="Rhea" id="RHEA-COMP:10748"/>
        <dbReference type="ChEBI" id="CHEBI:83833"/>
        <dbReference type="ChEBI" id="CHEBI:83834"/>
        <dbReference type="EC" id="5.2.1.8"/>
    </reaction>
</comment>
<dbReference type="RefSeq" id="WP_338273102.1">
    <property type="nucleotide sequence ID" value="NZ_AP027266.1"/>
</dbReference>
<dbReference type="InterPro" id="IPR046357">
    <property type="entry name" value="PPIase_dom_sf"/>
</dbReference>
<evidence type="ECO:0000256" key="5">
    <source>
        <dbReference type="ARBA" id="ARBA00023110"/>
    </source>
</evidence>
<feature type="chain" id="PRO_5041383112" description="Parvulin-like PPIase" evidence="9">
    <location>
        <begin position="21"/>
        <end position="279"/>
    </location>
</feature>
<organism evidence="11 12">
    <name type="scientific">Roseicyclus marinus</name>
    <dbReference type="NCBI Taxonomy" id="2161673"/>
    <lineage>
        <taxon>Bacteria</taxon>
        <taxon>Pseudomonadati</taxon>
        <taxon>Pseudomonadota</taxon>
        <taxon>Alphaproteobacteria</taxon>
        <taxon>Rhodobacterales</taxon>
        <taxon>Roseobacteraceae</taxon>
        <taxon>Roseicyclus</taxon>
    </lineage>
</organism>
<dbReference type="AlphaFoldDB" id="A0AA48HAU6"/>
<dbReference type="PROSITE" id="PS50198">
    <property type="entry name" value="PPIC_PPIASE_2"/>
    <property type="match status" value="1"/>
</dbReference>
<evidence type="ECO:0000313" key="12">
    <source>
        <dbReference type="Proteomes" id="UP001337723"/>
    </source>
</evidence>
<evidence type="ECO:0000313" key="11">
    <source>
        <dbReference type="EMBL" id="BDW87007.1"/>
    </source>
</evidence>
<evidence type="ECO:0000256" key="2">
    <source>
        <dbReference type="ARBA" id="ARBA00007656"/>
    </source>
</evidence>
<protein>
    <recommendedName>
        <fullName evidence="4">Parvulin-like PPIase</fullName>
        <ecNumber evidence="3">5.2.1.8</ecNumber>
    </recommendedName>
    <alternativeName>
        <fullName evidence="6">Peptidyl-prolyl cis-trans isomerase plp</fullName>
    </alternativeName>
    <alternativeName>
        <fullName evidence="7">Rotamase plp</fullName>
    </alternativeName>
</protein>
<dbReference type="PROSITE" id="PS01096">
    <property type="entry name" value="PPIC_PPIASE_1"/>
    <property type="match status" value="1"/>
</dbReference>
<keyword evidence="12" id="KW-1185">Reference proteome</keyword>
<dbReference type="PANTHER" id="PTHR47245:SF2">
    <property type="entry name" value="PEPTIDYL-PROLYL CIS-TRANS ISOMERASE HP_0175-RELATED"/>
    <property type="match status" value="1"/>
</dbReference>
<evidence type="ECO:0000259" key="10">
    <source>
        <dbReference type="PROSITE" id="PS50198"/>
    </source>
</evidence>
<feature type="signal peptide" evidence="9">
    <location>
        <begin position="1"/>
        <end position="20"/>
    </location>
</feature>